<proteinExistence type="predicted"/>
<dbReference type="AlphaFoldDB" id="A0AAD7KCM9"/>
<reference evidence="1" key="1">
    <citation type="submission" date="2023-03" db="EMBL/GenBank/DDBJ databases">
        <title>Massive genome expansion in bonnet fungi (Mycena s.s.) driven by repeated elements and novel gene families across ecological guilds.</title>
        <authorList>
            <consortium name="Lawrence Berkeley National Laboratory"/>
            <person name="Harder C.B."/>
            <person name="Miyauchi S."/>
            <person name="Viragh M."/>
            <person name="Kuo A."/>
            <person name="Thoen E."/>
            <person name="Andreopoulos B."/>
            <person name="Lu D."/>
            <person name="Skrede I."/>
            <person name="Drula E."/>
            <person name="Henrissat B."/>
            <person name="Morin E."/>
            <person name="Kohler A."/>
            <person name="Barry K."/>
            <person name="LaButti K."/>
            <person name="Morin E."/>
            <person name="Salamov A."/>
            <person name="Lipzen A."/>
            <person name="Mereny Z."/>
            <person name="Hegedus B."/>
            <person name="Baldrian P."/>
            <person name="Stursova M."/>
            <person name="Weitz H."/>
            <person name="Taylor A."/>
            <person name="Grigoriev I.V."/>
            <person name="Nagy L.G."/>
            <person name="Martin F."/>
            <person name="Kauserud H."/>
        </authorList>
    </citation>
    <scope>NUCLEOTIDE SEQUENCE</scope>
    <source>
        <strain evidence="1">CBHHK182m</strain>
    </source>
</reference>
<dbReference type="EMBL" id="JARKIB010000003">
    <property type="protein sequence ID" value="KAJ7782928.1"/>
    <property type="molecule type" value="Genomic_DNA"/>
</dbReference>
<protein>
    <submittedName>
        <fullName evidence="1">Uncharacterized protein</fullName>
    </submittedName>
</protein>
<organism evidence="1 2">
    <name type="scientific">Mycena metata</name>
    <dbReference type="NCBI Taxonomy" id="1033252"/>
    <lineage>
        <taxon>Eukaryota</taxon>
        <taxon>Fungi</taxon>
        <taxon>Dikarya</taxon>
        <taxon>Basidiomycota</taxon>
        <taxon>Agaricomycotina</taxon>
        <taxon>Agaricomycetes</taxon>
        <taxon>Agaricomycetidae</taxon>
        <taxon>Agaricales</taxon>
        <taxon>Marasmiineae</taxon>
        <taxon>Mycenaceae</taxon>
        <taxon>Mycena</taxon>
    </lineage>
</organism>
<accession>A0AAD7KCM9</accession>
<sequence>MLRAVALKGAFVLRGRASRANHKVIAHNGEAAEKNWAVVKHNDGEAIETAWANTNPNGATSSKLIGPGTRTFTWVDLDAIRAKL</sequence>
<name>A0AAD7KCM9_9AGAR</name>
<comment type="caution">
    <text evidence="1">The sequence shown here is derived from an EMBL/GenBank/DDBJ whole genome shotgun (WGS) entry which is preliminary data.</text>
</comment>
<gene>
    <name evidence="1" type="ORF">B0H16DRAFT_1709760</name>
</gene>
<dbReference type="Proteomes" id="UP001215598">
    <property type="component" value="Unassembled WGS sequence"/>
</dbReference>
<keyword evidence="2" id="KW-1185">Reference proteome</keyword>
<evidence type="ECO:0000313" key="1">
    <source>
        <dbReference type="EMBL" id="KAJ7782928.1"/>
    </source>
</evidence>
<evidence type="ECO:0000313" key="2">
    <source>
        <dbReference type="Proteomes" id="UP001215598"/>
    </source>
</evidence>